<dbReference type="GO" id="GO:0003677">
    <property type="term" value="F:DNA binding"/>
    <property type="evidence" value="ECO:0007669"/>
    <property type="project" value="InterPro"/>
</dbReference>
<dbReference type="GeneID" id="300986520"/>
<dbReference type="EMBL" id="AP014800">
    <property type="protein sequence ID" value="BAQ67852.1"/>
    <property type="molecule type" value="Genomic_DNA"/>
</dbReference>
<dbReference type="InterPro" id="IPR010982">
    <property type="entry name" value="Lambda_DNA-bd_dom_sf"/>
</dbReference>
<dbReference type="PROSITE" id="PS50943">
    <property type="entry name" value="HTH_CROC1"/>
    <property type="match status" value="1"/>
</dbReference>
<dbReference type="PATRIC" id="fig|35806.4.peg.700"/>
<evidence type="ECO:0000313" key="2">
    <source>
        <dbReference type="EMBL" id="BAQ67852.1"/>
    </source>
</evidence>
<accession>A0A0D6AYB0</accession>
<dbReference type="SUPFAM" id="SSF47413">
    <property type="entry name" value="lambda repressor-like DNA-binding domains"/>
    <property type="match status" value="1"/>
</dbReference>
<protein>
    <recommendedName>
        <fullName evidence="1">HTH cro/C1-type domain-containing protein</fullName>
    </recommendedName>
</protein>
<dbReference type="Gene3D" id="1.10.260.40">
    <property type="entry name" value="lambda repressor-like DNA-binding domains"/>
    <property type="match status" value="1"/>
</dbReference>
<gene>
    <name evidence="2" type="ORF">NHU_00683</name>
</gene>
<reference evidence="2 3" key="1">
    <citation type="submission" date="2015-02" db="EMBL/GenBank/DDBJ databases">
        <title>Genome sequene of Rhodovulum sulfidophilum DSM 2351.</title>
        <authorList>
            <person name="Nagao N."/>
        </authorList>
    </citation>
    <scope>NUCLEOTIDE SEQUENCE [LARGE SCALE GENOMIC DNA]</scope>
    <source>
        <strain evidence="2 3">DSM 2351</strain>
    </source>
</reference>
<sequence>MNALASYLQTQSMTQTQFAEVIGVKQPLVSKLVRGVSQPSPDLAARIARETHDRVPFYSWPAYAPFKPEGDETNRCTKEARC</sequence>
<dbReference type="RefSeq" id="WP_081252010.1">
    <property type="nucleotide sequence ID" value="NZ_CP015421.1"/>
</dbReference>
<dbReference type="SMART" id="SM00530">
    <property type="entry name" value="HTH_XRE"/>
    <property type="match status" value="1"/>
</dbReference>
<evidence type="ECO:0000313" key="3">
    <source>
        <dbReference type="Proteomes" id="UP000064912"/>
    </source>
</evidence>
<dbReference type="Pfam" id="PF01381">
    <property type="entry name" value="HTH_3"/>
    <property type="match status" value="1"/>
</dbReference>
<name>A0A0D6AYB0_RHOSU</name>
<dbReference type="InterPro" id="IPR001387">
    <property type="entry name" value="Cro/C1-type_HTH"/>
</dbReference>
<dbReference type="AlphaFoldDB" id="A0A0D6AYB0"/>
<dbReference type="Proteomes" id="UP000064912">
    <property type="component" value="Chromosome"/>
</dbReference>
<dbReference type="CDD" id="cd00093">
    <property type="entry name" value="HTH_XRE"/>
    <property type="match status" value="1"/>
</dbReference>
<feature type="domain" description="HTH cro/C1-type" evidence="1">
    <location>
        <begin position="4"/>
        <end position="49"/>
    </location>
</feature>
<dbReference type="KEGG" id="rsu:NHU_00683"/>
<proteinExistence type="predicted"/>
<organism evidence="2 3">
    <name type="scientific">Rhodovulum sulfidophilum</name>
    <name type="common">Rhodobacter sulfidophilus</name>
    <dbReference type="NCBI Taxonomy" id="35806"/>
    <lineage>
        <taxon>Bacteria</taxon>
        <taxon>Pseudomonadati</taxon>
        <taxon>Pseudomonadota</taxon>
        <taxon>Alphaproteobacteria</taxon>
        <taxon>Rhodobacterales</taxon>
        <taxon>Paracoccaceae</taxon>
        <taxon>Rhodovulum</taxon>
    </lineage>
</organism>
<evidence type="ECO:0000259" key="1">
    <source>
        <dbReference type="PROSITE" id="PS50943"/>
    </source>
</evidence>